<name>A0A1L6ZM58_BACIA</name>
<dbReference type="PANTHER" id="PTHR42951:SF9">
    <property type="entry name" value="METAL-DEPENDENT HYDROLASE"/>
    <property type="match status" value="1"/>
</dbReference>
<feature type="domain" description="Metallo-beta-lactamase" evidence="1">
    <location>
        <begin position="20"/>
        <end position="212"/>
    </location>
</feature>
<sequence length="239" mass="26542">MRLTTFDRLHQLTLMPRLFPVNCYVFEEEEGLILIDAALKMAANSIIEFARKKNKPIHKIILTHSHMDHIGALDEVKKAFPEAVVYLSKRDARLFEGDFSLLPDEPQQKIKGSFMKNIHTKPDVLVEEGDEIGPLKVIATPGHTPGSISLYDERSGVVIAGDALVTKGGLSVTGEFRWSFPFPAFATWDAETALRSAEKLLALRISCLAAGHGDLIIDPHEKLQAAVKKRQHQLKKGGQ</sequence>
<proteinExistence type="predicted"/>
<dbReference type="SUPFAM" id="SSF56281">
    <property type="entry name" value="Metallo-hydrolase/oxidoreductase"/>
    <property type="match status" value="1"/>
</dbReference>
<organism evidence="2 3">
    <name type="scientific">Bacillus safensis</name>
    <dbReference type="NCBI Taxonomy" id="561879"/>
    <lineage>
        <taxon>Bacteria</taxon>
        <taxon>Bacillati</taxon>
        <taxon>Bacillota</taxon>
        <taxon>Bacilli</taxon>
        <taxon>Bacillales</taxon>
        <taxon>Bacillaceae</taxon>
        <taxon>Bacillus</taxon>
    </lineage>
</organism>
<evidence type="ECO:0000313" key="3">
    <source>
        <dbReference type="Proteomes" id="UP000185426"/>
    </source>
</evidence>
<protein>
    <submittedName>
        <fullName evidence="2">MBL fold metallo-hydrolase</fullName>
    </submittedName>
</protein>
<dbReference type="Pfam" id="PF00753">
    <property type="entry name" value="Lactamase_B"/>
    <property type="match status" value="1"/>
</dbReference>
<evidence type="ECO:0000259" key="1">
    <source>
        <dbReference type="SMART" id="SM00849"/>
    </source>
</evidence>
<dbReference type="AlphaFoldDB" id="A0A1L6ZM58"/>
<dbReference type="InterPro" id="IPR050855">
    <property type="entry name" value="NDM-1-like"/>
</dbReference>
<dbReference type="CDD" id="cd07721">
    <property type="entry name" value="yflN-like_MBL-fold"/>
    <property type="match status" value="1"/>
</dbReference>
<dbReference type="Proteomes" id="UP000185426">
    <property type="component" value="Chromosome"/>
</dbReference>
<accession>A0A1L6ZM58</accession>
<dbReference type="Gene3D" id="3.60.15.10">
    <property type="entry name" value="Ribonuclease Z/Hydroxyacylglutathione hydrolase-like"/>
    <property type="match status" value="1"/>
</dbReference>
<dbReference type="SMART" id="SM00849">
    <property type="entry name" value="Lactamase_B"/>
    <property type="match status" value="1"/>
</dbReference>
<dbReference type="PANTHER" id="PTHR42951">
    <property type="entry name" value="METALLO-BETA-LACTAMASE DOMAIN-CONTAINING"/>
    <property type="match status" value="1"/>
</dbReference>
<dbReference type="InterPro" id="IPR036866">
    <property type="entry name" value="RibonucZ/Hydroxyglut_hydro"/>
</dbReference>
<keyword evidence="2" id="KW-0378">Hydrolase</keyword>
<gene>
    <name evidence="2" type="ORF">BSA145_18110</name>
</gene>
<dbReference type="InterPro" id="IPR001279">
    <property type="entry name" value="Metallo-B-lactamas"/>
</dbReference>
<evidence type="ECO:0000313" key="2">
    <source>
        <dbReference type="EMBL" id="APT47605.1"/>
    </source>
</evidence>
<reference evidence="2 3" key="1">
    <citation type="submission" date="2016-05" db="EMBL/GenBank/DDBJ databases">
        <title>Complete Genome and Methylome Analysis of Psychrotrophic Bacterial Isolates from Antarctic Lake Untersee.</title>
        <authorList>
            <person name="Fomenkov A."/>
            <person name="Akimov V.N."/>
            <person name="Vasilyeva L.V."/>
            <person name="Andersen D."/>
            <person name="Vincze T."/>
            <person name="Roberts R.J."/>
        </authorList>
    </citation>
    <scope>NUCLEOTIDE SEQUENCE [LARGE SCALE GENOMIC DNA]</scope>
    <source>
        <strain evidence="2 3">U14-5</strain>
    </source>
</reference>
<dbReference type="EMBL" id="CP015607">
    <property type="protein sequence ID" value="APT47605.1"/>
    <property type="molecule type" value="Genomic_DNA"/>
</dbReference>
<dbReference type="GO" id="GO:0016787">
    <property type="term" value="F:hydrolase activity"/>
    <property type="evidence" value="ECO:0007669"/>
    <property type="project" value="UniProtKB-KW"/>
</dbReference>
<dbReference type="RefSeq" id="WP_075623321.1">
    <property type="nucleotide sequence ID" value="NZ_CP015607.1"/>
</dbReference>